<accession>A0A6A4GNW2</accession>
<dbReference type="Gene3D" id="1.20.140.10">
    <property type="entry name" value="Butyryl-CoA Dehydrogenase, subunit A, domain 3"/>
    <property type="match status" value="1"/>
</dbReference>
<sequence length="561" mass="61836">MFAKSTHHLSFEERTSISLKRAFKIAEAFSLTRDDIKNLSSKFWQLHSHPVICVDGSATTLLTIHFNLALGTIIDHASDRPELDELIQDMLQYAICGQFCLTEIDHGLDAINIETTATLLPEGQGYLLHTPHPGAAKFMPPTIPCGIPCVAVVFAQLIENNKRVGPHPFIVWLNDGKNMSKGVSARQLPPRGGANPVNHAITSFNNVHLPPSALLIRHASPFDPTPTQQRLRFHQSIFRVAVGSLALAGTTIPGLARSAATVAFYSQRRLVKSGDISSTTQVPIMVFATQTNPVLVALAQSLSLAQFYKSATKFFRDSTVQFYVRHGVAAVLKVVALRHMQDANLILSERCGAQGLFAHNGISELHSDMRGIAIAEGDLLGLSIRLISEILLGRYCLPASTHPSSPLSLHEKAVLLECQKKLGNMNSHRNQDFNRFILPRCQPIVEAIGHRMTYDAAIDAHLDTTIVNLYMITAMKQDPGWYIENLGFTSSALKDMEYKALSASLPRLQDWMDATGYANVQWLTAPIVTSEKWSQFVDELAVFSSQQALDYGKNIVGRARL</sequence>
<evidence type="ECO:0000313" key="1">
    <source>
        <dbReference type="EMBL" id="KAE9387278.1"/>
    </source>
</evidence>
<dbReference type="GO" id="GO:0055088">
    <property type="term" value="P:lipid homeostasis"/>
    <property type="evidence" value="ECO:0007669"/>
    <property type="project" value="TreeGrafter"/>
</dbReference>
<protein>
    <submittedName>
        <fullName evidence="1">Acyl-CoA dehydrogenase NM domain-like protein</fullName>
    </submittedName>
</protein>
<dbReference type="InterPro" id="IPR036250">
    <property type="entry name" value="AcylCo_DH-like_C"/>
</dbReference>
<dbReference type="GO" id="GO:0033540">
    <property type="term" value="P:fatty acid beta-oxidation using acyl-CoA oxidase"/>
    <property type="evidence" value="ECO:0007669"/>
    <property type="project" value="TreeGrafter"/>
</dbReference>
<dbReference type="Gene3D" id="2.40.110.10">
    <property type="entry name" value="Butyryl-CoA Dehydrogenase, subunit A, domain 2"/>
    <property type="match status" value="1"/>
</dbReference>
<proteinExistence type="predicted"/>
<gene>
    <name evidence="1" type="ORF">BT96DRAFT_867473</name>
</gene>
<dbReference type="InterPro" id="IPR012258">
    <property type="entry name" value="Acyl-CoA_oxidase"/>
</dbReference>
<dbReference type="EMBL" id="ML769811">
    <property type="protein sequence ID" value="KAE9387278.1"/>
    <property type="molecule type" value="Genomic_DNA"/>
</dbReference>
<dbReference type="PANTHER" id="PTHR10909:SF382">
    <property type="entry name" value="ACYL-COENZYME A OXIDASE"/>
    <property type="match status" value="1"/>
</dbReference>
<dbReference type="OrthoDB" id="538336at2759"/>
<dbReference type="SUPFAM" id="SSF47203">
    <property type="entry name" value="Acyl-CoA dehydrogenase C-terminal domain-like"/>
    <property type="match status" value="1"/>
</dbReference>
<dbReference type="SUPFAM" id="SSF56645">
    <property type="entry name" value="Acyl-CoA dehydrogenase NM domain-like"/>
    <property type="match status" value="1"/>
</dbReference>
<dbReference type="Proteomes" id="UP000799118">
    <property type="component" value="Unassembled WGS sequence"/>
</dbReference>
<dbReference type="InterPro" id="IPR046373">
    <property type="entry name" value="Acyl-CoA_Oxase/DH_mid-dom_sf"/>
</dbReference>
<reference evidence="1" key="1">
    <citation type="journal article" date="2019" name="Environ. Microbiol.">
        <title>Fungal ecological strategies reflected in gene transcription - a case study of two litter decomposers.</title>
        <authorList>
            <person name="Barbi F."/>
            <person name="Kohler A."/>
            <person name="Barry K."/>
            <person name="Baskaran P."/>
            <person name="Daum C."/>
            <person name="Fauchery L."/>
            <person name="Ihrmark K."/>
            <person name="Kuo A."/>
            <person name="LaButti K."/>
            <person name="Lipzen A."/>
            <person name="Morin E."/>
            <person name="Grigoriev I.V."/>
            <person name="Henrissat B."/>
            <person name="Lindahl B."/>
            <person name="Martin F."/>
        </authorList>
    </citation>
    <scope>NUCLEOTIDE SEQUENCE</scope>
    <source>
        <strain evidence="1">JB14</strain>
    </source>
</reference>
<name>A0A6A4GNW2_9AGAR</name>
<keyword evidence="2" id="KW-1185">Reference proteome</keyword>
<evidence type="ECO:0000313" key="2">
    <source>
        <dbReference type="Proteomes" id="UP000799118"/>
    </source>
</evidence>
<dbReference type="AlphaFoldDB" id="A0A6A4GNW2"/>
<dbReference type="PANTHER" id="PTHR10909">
    <property type="entry name" value="ELECTRON TRANSPORT OXIDOREDUCTASE"/>
    <property type="match status" value="1"/>
</dbReference>
<dbReference type="GO" id="GO:0005504">
    <property type="term" value="F:fatty acid binding"/>
    <property type="evidence" value="ECO:0007669"/>
    <property type="project" value="TreeGrafter"/>
</dbReference>
<dbReference type="GO" id="GO:0005777">
    <property type="term" value="C:peroxisome"/>
    <property type="evidence" value="ECO:0007669"/>
    <property type="project" value="InterPro"/>
</dbReference>
<dbReference type="GO" id="GO:0071949">
    <property type="term" value="F:FAD binding"/>
    <property type="evidence" value="ECO:0007669"/>
    <property type="project" value="InterPro"/>
</dbReference>
<dbReference type="GO" id="GO:0003997">
    <property type="term" value="F:acyl-CoA oxidase activity"/>
    <property type="evidence" value="ECO:0007669"/>
    <property type="project" value="InterPro"/>
</dbReference>
<dbReference type="InterPro" id="IPR009100">
    <property type="entry name" value="AcylCoA_DH/oxidase_NM_dom_sf"/>
</dbReference>
<organism evidence="1 2">
    <name type="scientific">Gymnopus androsaceus JB14</name>
    <dbReference type="NCBI Taxonomy" id="1447944"/>
    <lineage>
        <taxon>Eukaryota</taxon>
        <taxon>Fungi</taxon>
        <taxon>Dikarya</taxon>
        <taxon>Basidiomycota</taxon>
        <taxon>Agaricomycotina</taxon>
        <taxon>Agaricomycetes</taxon>
        <taxon>Agaricomycetidae</taxon>
        <taxon>Agaricales</taxon>
        <taxon>Marasmiineae</taxon>
        <taxon>Omphalotaceae</taxon>
        <taxon>Gymnopus</taxon>
    </lineage>
</organism>